<dbReference type="AlphaFoldDB" id="A0A0A6P9I4"/>
<dbReference type="Pfam" id="PF13175">
    <property type="entry name" value="AAA_15"/>
    <property type="match status" value="1"/>
</dbReference>
<dbReference type="InterPro" id="IPR041685">
    <property type="entry name" value="AAA_GajA/Old/RecF-like"/>
</dbReference>
<keyword evidence="3" id="KW-1185">Reference proteome</keyword>
<gene>
    <name evidence="2" type="ORF">PN36_01340</name>
</gene>
<dbReference type="SUPFAM" id="SSF52540">
    <property type="entry name" value="P-loop containing nucleoside triphosphate hydrolases"/>
    <property type="match status" value="1"/>
</dbReference>
<sequence length="109" mass="12871">MNFIQEIKIENYKCFNNFKADRFKRVNLIGGRNNVGKTSFLEACLLCLVDEHSSIYSRLLEIQTHRNLVNTVLRRQDRREDLKNLILDNQNISITINGDKNLYIKNEKL</sequence>
<dbReference type="EMBL" id="JSZA02000003">
    <property type="protein sequence ID" value="KHD07415.1"/>
    <property type="molecule type" value="Genomic_DNA"/>
</dbReference>
<dbReference type="InterPro" id="IPR027417">
    <property type="entry name" value="P-loop_NTPase"/>
</dbReference>
<feature type="domain" description="Endonuclease GajA/Old nuclease/RecF-like AAA" evidence="1">
    <location>
        <begin position="4"/>
        <end position="97"/>
    </location>
</feature>
<evidence type="ECO:0000313" key="2">
    <source>
        <dbReference type="EMBL" id="KHD07415.1"/>
    </source>
</evidence>
<accession>A0A0A6P9I4</accession>
<name>A0A0A6P9I4_9GAMM</name>
<dbReference type="Gene3D" id="3.40.50.300">
    <property type="entry name" value="P-loop containing nucleotide triphosphate hydrolases"/>
    <property type="match status" value="1"/>
</dbReference>
<comment type="caution">
    <text evidence="2">The sequence shown here is derived from an EMBL/GenBank/DDBJ whole genome shotgun (WGS) entry which is preliminary data.</text>
</comment>
<reference evidence="2 3" key="1">
    <citation type="journal article" date="2016" name="Front. Microbiol.">
        <title>Single-Cell (Meta-)Genomics of a Dimorphic Candidatus Thiomargarita nelsonii Reveals Genomic Plasticity.</title>
        <authorList>
            <person name="Flood B.E."/>
            <person name="Fliss P."/>
            <person name="Jones D.S."/>
            <person name="Dick G.J."/>
            <person name="Jain S."/>
            <person name="Kaster A.K."/>
            <person name="Winkel M."/>
            <person name="Mussmann M."/>
            <person name="Bailey J."/>
        </authorList>
    </citation>
    <scope>NUCLEOTIDE SEQUENCE [LARGE SCALE GENOMIC DNA]</scope>
    <source>
        <strain evidence="2">Hydrate Ridge</strain>
    </source>
</reference>
<organism evidence="2 3">
    <name type="scientific">Candidatus Thiomargarita nelsonii</name>
    <dbReference type="NCBI Taxonomy" id="1003181"/>
    <lineage>
        <taxon>Bacteria</taxon>
        <taxon>Pseudomonadati</taxon>
        <taxon>Pseudomonadota</taxon>
        <taxon>Gammaproteobacteria</taxon>
        <taxon>Thiotrichales</taxon>
        <taxon>Thiotrichaceae</taxon>
        <taxon>Thiomargarita</taxon>
    </lineage>
</organism>
<protein>
    <recommendedName>
        <fullName evidence="1">Endonuclease GajA/Old nuclease/RecF-like AAA domain-containing protein</fullName>
    </recommendedName>
</protein>
<evidence type="ECO:0000313" key="3">
    <source>
        <dbReference type="Proteomes" id="UP000030428"/>
    </source>
</evidence>
<proteinExistence type="predicted"/>
<evidence type="ECO:0000259" key="1">
    <source>
        <dbReference type="Pfam" id="PF13175"/>
    </source>
</evidence>
<dbReference type="Proteomes" id="UP000030428">
    <property type="component" value="Unassembled WGS sequence"/>
</dbReference>